<reference evidence="1 2" key="1">
    <citation type="submission" date="2018-06" db="EMBL/GenBank/DDBJ databases">
        <authorList>
            <consortium name="Pathogen Informatics"/>
            <person name="Doyle S."/>
        </authorList>
    </citation>
    <scope>NUCLEOTIDE SEQUENCE [LARGE SCALE GENOMIC DNA]</scope>
    <source>
        <strain evidence="1 2">NCTC10252</strain>
    </source>
</reference>
<gene>
    <name evidence="1" type="ORF">NCTC10252_02152</name>
</gene>
<evidence type="ECO:0000313" key="2">
    <source>
        <dbReference type="Proteomes" id="UP000254597"/>
    </source>
</evidence>
<dbReference type="InterPro" id="IPR038488">
    <property type="entry name" value="Integrase_DNA-bd_sf"/>
</dbReference>
<protein>
    <submittedName>
        <fullName evidence="1">Integrase</fullName>
    </submittedName>
</protein>
<dbReference type="Proteomes" id="UP000254597">
    <property type="component" value="Unassembled WGS sequence"/>
</dbReference>
<organism evidence="1 2">
    <name type="scientific">Salmonella enterica</name>
    <name type="common">Salmonella choleraesuis</name>
    <dbReference type="NCBI Taxonomy" id="28901"/>
    <lineage>
        <taxon>Bacteria</taxon>
        <taxon>Pseudomonadati</taxon>
        <taxon>Pseudomonadota</taxon>
        <taxon>Gammaproteobacteria</taxon>
        <taxon>Enterobacterales</taxon>
        <taxon>Enterobacteriaceae</taxon>
        <taxon>Salmonella</taxon>
    </lineage>
</organism>
<dbReference type="Gene3D" id="3.30.160.390">
    <property type="entry name" value="Integrase, DNA-binding domain"/>
    <property type="match status" value="1"/>
</dbReference>
<dbReference type="AlphaFoldDB" id="A0A379QJ50"/>
<evidence type="ECO:0000313" key="1">
    <source>
        <dbReference type="EMBL" id="SUF56913.1"/>
    </source>
</evidence>
<sequence>MSLYDAKIRSVKLSDNPFKLTDSQGLYLFVNPGGSRHWYLKLCPCQGAVGKKASQTSMKNLRRRQQDK</sequence>
<dbReference type="EMBL" id="UGWP01000004">
    <property type="protein sequence ID" value="SUF56913.1"/>
    <property type="molecule type" value="Genomic_DNA"/>
</dbReference>
<accession>A0A379QJ50</accession>
<proteinExistence type="predicted"/>
<name>A0A379QJ50_SALER</name>